<keyword evidence="4" id="KW-1185">Reference proteome</keyword>
<dbReference type="Gene3D" id="3.40.525.10">
    <property type="entry name" value="CRAL-TRIO lipid binding domain"/>
    <property type="match status" value="1"/>
</dbReference>
<dbReference type="SMART" id="SM01100">
    <property type="entry name" value="CRAL_TRIO_N"/>
    <property type="match status" value="1"/>
</dbReference>
<evidence type="ECO:0000256" key="1">
    <source>
        <dbReference type="SAM" id="MobiDB-lite"/>
    </source>
</evidence>
<gene>
    <name evidence="3" type="ORF">M501DRAFT_997666</name>
</gene>
<dbReference type="OrthoDB" id="30289at2759"/>
<evidence type="ECO:0000313" key="4">
    <source>
        <dbReference type="Proteomes" id="UP000799429"/>
    </source>
</evidence>
<dbReference type="Pfam" id="PF03765">
    <property type="entry name" value="CRAL_TRIO_N"/>
    <property type="match status" value="1"/>
</dbReference>
<dbReference type="InterPro" id="IPR001251">
    <property type="entry name" value="CRAL-TRIO_dom"/>
</dbReference>
<dbReference type="CDD" id="cd00170">
    <property type="entry name" value="SEC14"/>
    <property type="match status" value="1"/>
</dbReference>
<reference evidence="3" key="1">
    <citation type="journal article" date="2020" name="Stud. Mycol.">
        <title>101 Dothideomycetes genomes: a test case for predicting lifestyles and emergence of pathogens.</title>
        <authorList>
            <person name="Haridas S."/>
            <person name="Albert R."/>
            <person name="Binder M."/>
            <person name="Bloem J."/>
            <person name="Labutti K."/>
            <person name="Salamov A."/>
            <person name="Andreopoulos B."/>
            <person name="Baker S."/>
            <person name="Barry K."/>
            <person name="Bills G."/>
            <person name="Bluhm B."/>
            <person name="Cannon C."/>
            <person name="Castanera R."/>
            <person name="Culley D."/>
            <person name="Daum C."/>
            <person name="Ezra D."/>
            <person name="Gonzalez J."/>
            <person name="Henrissat B."/>
            <person name="Kuo A."/>
            <person name="Liang C."/>
            <person name="Lipzen A."/>
            <person name="Lutzoni F."/>
            <person name="Magnuson J."/>
            <person name="Mondo S."/>
            <person name="Nolan M."/>
            <person name="Ohm R."/>
            <person name="Pangilinan J."/>
            <person name="Park H.-J."/>
            <person name="Ramirez L."/>
            <person name="Alfaro M."/>
            <person name="Sun H."/>
            <person name="Tritt A."/>
            <person name="Yoshinaga Y."/>
            <person name="Zwiers L.-H."/>
            <person name="Turgeon B."/>
            <person name="Goodwin S."/>
            <person name="Spatafora J."/>
            <person name="Crous P."/>
            <person name="Grigoriev I."/>
        </authorList>
    </citation>
    <scope>NUCLEOTIDE SEQUENCE</scope>
    <source>
        <strain evidence="3">CBS 101060</strain>
    </source>
</reference>
<evidence type="ECO:0000313" key="3">
    <source>
        <dbReference type="EMBL" id="KAF2835950.1"/>
    </source>
</evidence>
<dbReference type="Pfam" id="PF00650">
    <property type="entry name" value="CRAL_TRIO"/>
    <property type="match status" value="1"/>
</dbReference>
<feature type="region of interest" description="Disordered" evidence="1">
    <location>
        <begin position="425"/>
        <end position="516"/>
    </location>
</feature>
<dbReference type="InterPro" id="IPR051026">
    <property type="entry name" value="PI/PC_transfer"/>
</dbReference>
<dbReference type="InterPro" id="IPR036273">
    <property type="entry name" value="CRAL/TRIO_N_dom_sf"/>
</dbReference>
<proteinExistence type="predicted"/>
<dbReference type="SUPFAM" id="SSF52087">
    <property type="entry name" value="CRAL/TRIO domain"/>
    <property type="match status" value="1"/>
</dbReference>
<dbReference type="EMBL" id="MU006106">
    <property type="protein sequence ID" value="KAF2835950.1"/>
    <property type="molecule type" value="Genomic_DNA"/>
</dbReference>
<feature type="domain" description="CRAL-TRIO" evidence="2">
    <location>
        <begin position="105"/>
        <end position="296"/>
    </location>
</feature>
<feature type="compositionally biased region" description="Polar residues" evidence="1">
    <location>
        <begin position="433"/>
        <end position="449"/>
    </location>
</feature>
<dbReference type="Gene3D" id="1.10.8.20">
    <property type="entry name" value="N-terminal domain of phosphatidylinositol transfer protein sec14p"/>
    <property type="match status" value="1"/>
</dbReference>
<dbReference type="PANTHER" id="PTHR45657:SF3">
    <property type="entry name" value="TRANSPORTER, PUTATIVE (AFU_ORTHOLOGUE AFUA_5G09260)-RELATED"/>
    <property type="match status" value="1"/>
</dbReference>
<evidence type="ECO:0000259" key="2">
    <source>
        <dbReference type="PROSITE" id="PS50191"/>
    </source>
</evidence>
<organism evidence="3 4">
    <name type="scientific">Patellaria atrata CBS 101060</name>
    <dbReference type="NCBI Taxonomy" id="1346257"/>
    <lineage>
        <taxon>Eukaryota</taxon>
        <taxon>Fungi</taxon>
        <taxon>Dikarya</taxon>
        <taxon>Ascomycota</taxon>
        <taxon>Pezizomycotina</taxon>
        <taxon>Dothideomycetes</taxon>
        <taxon>Dothideomycetes incertae sedis</taxon>
        <taxon>Patellariales</taxon>
        <taxon>Patellariaceae</taxon>
        <taxon>Patellaria</taxon>
    </lineage>
</organism>
<dbReference type="SMART" id="SM00516">
    <property type="entry name" value="SEC14"/>
    <property type="match status" value="1"/>
</dbReference>
<sequence>MAGTSANDLKKIESFQYPAAHLGHLTEAQEHALEEFKKVCQESGYYKPAGLGGSKEPSHDDETLLRYLRARRFSPPEAFKQFKDTEDWRKENHLAELYDTIDIQEYEDCRRLYPQWTGRRDRRGIPVYVFEVGHLSSKNVDAYTKSTAMKGQQFSSKVPVKMLRLFALYENLCRFVLPLCSGIQDRVHLETPVSQSNNIVDISKVGLKRFWDLKGHMQDASQLATAHYPETLDRIFIIGAPAFFPTVWGWIKRWFDPITVSKIFILSSADMKSTLQQYIDPANIPKKYGGTLDWDFGNMPHLEPGIADTLTWHQPLSEAGHRTIPTGPIKWEESENGDMVAVAVGFQDGKPRREVIATLPKSAKLMHGQIHLDNPITAGDGLTTPGTLTQTIEEGDLFAGQNEPSPPSSGTATPQVLPIRSEDAATAATDQQNTVEAESQRTPQATANQAKEEMRTGTSDAKFEQQAATHAEGQLADGTPAVNDHGHGDKTVTMEPSTVGQAPKDKTVHPPEPASDASYVGQAKAAVGGMVGSVLGAVGMGGKAEEVKPDPVVEKRDERVENADDVKVEAFLREKSRTADP</sequence>
<dbReference type="InterPro" id="IPR011074">
    <property type="entry name" value="CRAL/TRIO_N_dom"/>
</dbReference>
<dbReference type="Proteomes" id="UP000799429">
    <property type="component" value="Unassembled WGS sequence"/>
</dbReference>
<dbReference type="SUPFAM" id="SSF46938">
    <property type="entry name" value="CRAL/TRIO N-terminal domain"/>
    <property type="match status" value="1"/>
</dbReference>
<dbReference type="InterPro" id="IPR036865">
    <property type="entry name" value="CRAL-TRIO_dom_sf"/>
</dbReference>
<dbReference type="PANTHER" id="PTHR45657">
    <property type="entry name" value="CRAL-TRIO DOMAIN-CONTAINING PROTEIN YKL091C-RELATED"/>
    <property type="match status" value="1"/>
</dbReference>
<accession>A0A9P4VN66</accession>
<name>A0A9P4VN66_9PEZI</name>
<protein>
    <submittedName>
        <fullName evidence="3">CRAL/TRIO domain-containing protein</fullName>
    </submittedName>
</protein>
<dbReference type="AlphaFoldDB" id="A0A9P4VN66"/>
<dbReference type="PROSITE" id="PS50191">
    <property type="entry name" value="CRAL_TRIO"/>
    <property type="match status" value="1"/>
</dbReference>
<comment type="caution">
    <text evidence="3">The sequence shown here is derived from an EMBL/GenBank/DDBJ whole genome shotgun (WGS) entry which is preliminary data.</text>
</comment>